<feature type="region of interest" description="Disordered" evidence="1">
    <location>
        <begin position="155"/>
        <end position="198"/>
    </location>
</feature>
<evidence type="ECO:0000313" key="3">
    <source>
        <dbReference type="Proteomes" id="UP001066276"/>
    </source>
</evidence>
<gene>
    <name evidence="2" type="ORF">NDU88_001441</name>
</gene>
<comment type="caution">
    <text evidence="2">The sequence shown here is derived from an EMBL/GenBank/DDBJ whole genome shotgun (WGS) entry which is preliminary data.</text>
</comment>
<evidence type="ECO:0000313" key="2">
    <source>
        <dbReference type="EMBL" id="KAJ1113186.1"/>
    </source>
</evidence>
<accession>A0AAV7NCG0</accession>
<dbReference type="AlphaFoldDB" id="A0AAV7NCG0"/>
<proteinExistence type="predicted"/>
<dbReference type="EMBL" id="JANPWB010000012">
    <property type="protein sequence ID" value="KAJ1113186.1"/>
    <property type="molecule type" value="Genomic_DNA"/>
</dbReference>
<organism evidence="2 3">
    <name type="scientific">Pleurodeles waltl</name>
    <name type="common">Iberian ribbed newt</name>
    <dbReference type="NCBI Taxonomy" id="8319"/>
    <lineage>
        <taxon>Eukaryota</taxon>
        <taxon>Metazoa</taxon>
        <taxon>Chordata</taxon>
        <taxon>Craniata</taxon>
        <taxon>Vertebrata</taxon>
        <taxon>Euteleostomi</taxon>
        <taxon>Amphibia</taxon>
        <taxon>Batrachia</taxon>
        <taxon>Caudata</taxon>
        <taxon>Salamandroidea</taxon>
        <taxon>Salamandridae</taxon>
        <taxon>Pleurodelinae</taxon>
        <taxon>Pleurodeles</taxon>
    </lineage>
</organism>
<dbReference type="Proteomes" id="UP001066276">
    <property type="component" value="Chromosome 8"/>
</dbReference>
<protein>
    <submittedName>
        <fullName evidence="2">Uncharacterized protein</fullName>
    </submittedName>
</protein>
<keyword evidence="3" id="KW-1185">Reference proteome</keyword>
<evidence type="ECO:0000256" key="1">
    <source>
        <dbReference type="SAM" id="MobiDB-lite"/>
    </source>
</evidence>
<name>A0AAV7NCG0_PLEWA</name>
<reference evidence="2" key="1">
    <citation type="journal article" date="2022" name="bioRxiv">
        <title>Sequencing and chromosome-scale assembly of the giantPleurodeles waltlgenome.</title>
        <authorList>
            <person name="Brown T."/>
            <person name="Elewa A."/>
            <person name="Iarovenko S."/>
            <person name="Subramanian E."/>
            <person name="Araus A.J."/>
            <person name="Petzold A."/>
            <person name="Susuki M."/>
            <person name="Suzuki K.-i.T."/>
            <person name="Hayashi T."/>
            <person name="Toyoda A."/>
            <person name="Oliveira C."/>
            <person name="Osipova E."/>
            <person name="Leigh N.D."/>
            <person name="Simon A."/>
            <person name="Yun M.H."/>
        </authorList>
    </citation>
    <scope>NUCLEOTIDE SEQUENCE</scope>
    <source>
        <strain evidence="2">20211129_DDA</strain>
        <tissue evidence="2">Liver</tissue>
    </source>
</reference>
<feature type="compositionally biased region" description="Basic and acidic residues" evidence="1">
    <location>
        <begin position="165"/>
        <end position="179"/>
    </location>
</feature>
<sequence length="198" mass="21540">MYPGSRGDCSPSRYCAVTRPPRISRASSPNGALLNPPSVFRGSLHSLGLRAARKEDPLCDSSAPLPLYRRPPHGLLHCNLGSSVCLLFCLEAVPGVFTPAARLTRDPLHWWQALSPPGIATPLQTESLGCVKQSPGDTSPYLVDVSDNTDADFREKASYFLDTRAPPEHSEEGRMPKEEPEPDTEEQGKESLTTPMTS</sequence>